<protein>
    <submittedName>
        <fullName evidence="2">Unannotated protein</fullName>
    </submittedName>
</protein>
<feature type="compositionally biased region" description="Acidic residues" evidence="1">
    <location>
        <begin position="340"/>
        <end position="349"/>
    </location>
</feature>
<feature type="region of interest" description="Disordered" evidence="1">
    <location>
        <begin position="163"/>
        <end position="198"/>
    </location>
</feature>
<evidence type="ECO:0000313" key="2">
    <source>
        <dbReference type="EMBL" id="CAB4666633.1"/>
    </source>
</evidence>
<feature type="compositionally biased region" description="Acidic residues" evidence="1">
    <location>
        <begin position="173"/>
        <end position="193"/>
    </location>
</feature>
<evidence type="ECO:0000256" key="1">
    <source>
        <dbReference type="SAM" id="MobiDB-lite"/>
    </source>
</evidence>
<name>A0A6J6M259_9ZZZZ</name>
<reference evidence="2" key="1">
    <citation type="submission" date="2020-05" db="EMBL/GenBank/DDBJ databases">
        <authorList>
            <person name="Chiriac C."/>
            <person name="Salcher M."/>
            <person name="Ghai R."/>
            <person name="Kavagutti S V."/>
        </authorList>
    </citation>
    <scope>NUCLEOTIDE SEQUENCE</scope>
</reference>
<feature type="region of interest" description="Disordered" evidence="1">
    <location>
        <begin position="330"/>
        <end position="349"/>
    </location>
</feature>
<accession>A0A6J6M259</accession>
<organism evidence="2">
    <name type="scientific">freshwater metagenome</name>
    <dbReference type="NCBI Taxonomy" id="449393"/>
    <lineage>
        <taxon>unclassified sequences</taxon>
        <taxon>metagenomes</taxon>
        <taxon>ecological metagenomes</taxon>
    </lineage>
</organism>
<gene>
    <name evidence="2" type="ORF">UFOPK2169_01738</name>
</gene>
<dbReference type="AlphaFoldDB" id="A0A6J6M259"/>
<dbReference type="EMBL" id="CAEZWE010000111">
    <property type="protein sequence ID" value="CAB4666633.1"/>
    <property type="molecule type" value="Genomic_DNA"/>
</dbReference>
<sequence>MSNFDDYEGHLGPSVGMDRLLKGDGWDSPIRRIFTEVNLEEDEIEEDRELTRRFERCECDFAKIRDAADELVNFLQSAPQRIPKSEEQLESFRALGGYASGKWSRYVRVSSSVPYENENGGVIHIYGCPRPEHQIRVILAGEVEIREQVDVLSLDALTVPHQSQKSRSTGLIDDQEEYEDDLPEVSEEAIEAEEERRYDERTFGELEDELDESDSDDKLERAKAIKDWQEAVAPEHEIVAFLDSKLELFEIRQLARYMPADEVASWVDKFGKRSMSALEVLRIGLGELSYRPEFEGINVDDVANDVVQGIRNVISEIYEKYEANLDFSGSAKARKKPRDDESDIDDDEW</sequence>
<proteinExistence type="predicted"/>